<dbReference type="CDD" id="cd00093">
    <property type="entry name" value="HTH_XRE"/>
    <property type="match status" value="1"/>
</dbReference>
<dbReference type="GO" id="GO:0003677">
    <property type="term" value="F:DNA binding"/>
    <property type="evidence" value="ECO:0007669"/>
    <property type="project" value="InterPro"/>
</dbReference>
<dbReference type="Pfam" id="PF13443">
    <property type="entry name" value="HTH_26"/>
    <property type="match status" value="1"/>
</dbReference>
<dbReference type="InterPro" id="IPR010982">
    <property type="entry name" value="Lambda_DNA-bd_dom_sf"/>
</dbReference>
<dbReference type="SUPFAM" id="SSF47413">
    <property type="entry name" value="lambda repressor-like DNA-binding domains"/>
    <property type="match status" value="1"/>
</dbReference>
<name>A0A8S5TW70_9CAUD</name>
<dbReference type="EMBL" id="BK015945">
    <property type="protein sequence ID" value="DAF86416.1"/>
    <property type="molecule type" value="Genomic_DNA"/>
</dbReference>
<proteinExistence type="predicted"/>
<dbReference type="PROSITE" id="PS50943">
    <property type="entry name" value="HTH_CROC1"/>
    <property type="match status" value="1"/>
</dbReference>
<evidence type="ECO:0000259" key="1">
    <source>
        <dbReference type="PROSITE" id="PS50943"/>
    </source>
</evidence>
<dbReference type="InterPro" id="IPR001387">
    <property type="entry name" value="Cro/C1-type_HTH"/>
</dbReference>
<sequence>MTLPKEIVKAAVMGGWCFCTLFSGACLYDTSGISFCKVQNLTFLTFGESHNFQECNFMFWSVFVGLCAKREVSPNAVAKALGLSSGSVTLWKNGAVPRSTTIRKIADYFGVSPESFLAEADDLAIKKERPADGETLTMEDWEKQVEQWTDGQILEAMQKLVEIQQRRRNSGR</sequence>
<organism evidence="2">
    <name type="scientific">Siphoviridae sp. ctCNm48</name>
    <dbReference type="NCBI Taxonomy" id="2825377"/>
    <lineage>
        <taxon>Viruses</taxon>
        <taxon>Duplodnaviria</taxon>
        <taxon>Heunggongvirae</taxon>
        <taxon>Uroviricota</taxon>
        <taxon>Caudoviricetes</taxon>
    </lineage>
</organism>
<accession>A0A8S5TW70</accession>
<dbReference type="PROSITE" id="PS51257">
    <property type="entry name" value="PROKAR_LIPOPROTEIN"/>
    <property type="match status" value="1"/>
</dbReference>
<dbReference type="Gene3D" id="1.10.260.40">
    <property type="entry name" value="lambda repressor-like DNA-binding domains"/>
    <property type="match status" value="1"/>
</dbReference>
<feature type="domain" description="HTH cro/C1-type" evidence="1">
    <location>
        <begin position="76"/>
        <end position="116"/>
    </location>
</feature>
<evidence type="ECO:0000313" key="2">
    <source>
        <dbReference type="EMBL" id="DAF86416.1"/>
    </source>
</evidence>
<reference evidence="2" key="1">
    <citation type="journal article" date="2021" name="Proc. Natl. Acad. Sci. U.S.A.">
        <title>A Catalog of Tens of Thousands of Viruses from Human Metagenomes Reveals Hidden Associations with Chronic Diseases.</title>
        <authorList>
            <person name="Tisza M.J."/>
            <person name="Buck C.B."/>
        </authorList>
    </citation>
    <scope>NUCLEOTIDE SEQUENCE</scope>
    <source>
        <strain evidence="2">CtCNm48</strain>
    </source>
</reference>
<protein>
    <submittedName>
        <fullName evidence="2">Helix-turn-helix domain protein</fullName>
    </submittedName>
</protein>